<dbReference type="InterPro" id="IPR009228">
    <property type="entry name" value="Capsid_scaffold_GpO"/>
</dbReference>
<protein>
    <submittedName>
        <fullName evidence="2">Phage capsid scaffolding</fullName>
    </submittedName>
</protein>
<accession>Q0HYT4</accession>
<organism evidence="2">
    <name type="scientific">Shewanella sp. (strain MR-7)</name>
    <dbReference type="NCBI Taxonomy" id="60481"/>
    <lineage>
        <taxon>Bacteria</taxon>
        <taxon>Pseudomonadati</taxon>
        <taxon>Pseudomonadota</taxon>
        <taxon>Gammaproteobacteria</taxon>
        <taxon>Alteromonadales</taxon>
        <taxon>Shewanellaceae</taxon>
        <taxon>Shewanella</taxon>
    </lineage>
</organism>
<feature type="region of interest" description="Disordered" evidence="1">
    <location>
        <begin position="234"/>
        <end position="261"/>
    </location>
</feature>
<dbReference type="Pfam" id="PF05929">
    <property type="entry name" value="Phage_GPO"/>
    <property type="match status" value="1"/>
</dbReference>
<feature type="compositionally biased region" description="Basic and acidic residues" evidence="1">
    <location>
        <begin position="237"/>
        <end position="259"/>
    </location>
</feature>
<dbReference type="EMBL" id="CP000444">
    <property type="protein sequence ID" value="ABI41721.1"/>
    <property type="molecule type" value="Genomic_DNA"/>
</dbReference>
<gene>
    <name evidence="2" type="ordered locus">Shewmr7_0721</name>
</gene>
<evidence type="ECO:0000313" key="2">
    <source>
        <dbReference type="EMBL" id="ABI41721.1"/>
    </source>
</evidence>
<dbReference type="AlphaFoldDB" id="Q0HYT4"/>
<proteinExistence type="predicted"/>
<reference evidence="2" key="1">
    <citation type="submission" date="2006-08" db="EMBL/GenBank/DDBJ databases">
        <title>Complete sequence of Chromosome1 of Shewanella sp. MR-7.</title>
        <authorList>
            <consortium name="US DOE Joint Genome Institute"/>
            <person name="Copeland A."/>
            <person name="Lucas S."/>
            <person name="Lapidus A."/>
            <person name="Barry K."/>
            <person name="Detter J.C."/>
            <person name="Glavina del Rio T."/>
            <person name="Hammon N."/>
            <person name="Israni S."/>
            <person name="Dalin E."/>
            <person name="Tice H."/>
            <person name="Pitluck S."/>
            <person name="Kiss H."/>
            <person name="Brettin T."/>
            <person name="Bruce D."/>
            <person name="Han C."/>
            <person name="Tapia R."/>
            <person name="Gilna P."/>
            <person name="Schmutz J."/>
            <person name="Larimer F."/>
            <person name="Land M."/>
            <person name="Hauser L."/>
            <person name="Kyrpides N."/>
            <person name="Mikhailova N."/>
            <person name="Nealson K."/>
            <person name="Konstantinidis K."/>
            <person name="Klappenbach J."/>
            <person name="Tiedje J."/>
            <person name="Richardson P."/>
        </authorList>
    </citation>
    <scope>NUCLEOTIDE SEQUENCE</scope>
    <source>
        <strain evidence="2">MR-7</strain>
    </source>
</reference>
<dbReference type="KEGG" id="shm:Shewmr7_0721"/>
<dbReference type="HOGENOM" id="CLU_066846_0_0_6"/>
<sequence>MGKQTGWVIAATEGATVDGRTITKQWIEDMAAQYSAEEYTAMIWPEHFRSNWGPFEGKNWGTVDEVKASTTGGKLRLYVKLTANDYLLEANKDGQKLFMSIEVNTDYKGTGKAYLQGLAVTDSPASSGTSRLKFSIGETQYDHEVSQLEELLSTDFIKDTSANTENYSAKEKGLLAAVIDLFKKHLTPEPEQDAATVTTEDEPMNKEQFDALMGKFDSFGTKLNELETKVAAFGKPPEADKKDDVTVDDKGDKTGDDKGAAGITAEQFSKLETMLTGFSDKLGAMETKFNKLSAEVPGQEPNPAGKGDDFTVV</sequence>
<feature type="region of interest" description="Disordered" evidence="1">
    <location>
        <begin position="292"/>
        <end position="313"/>
    </location>
</feature>
<name>Q0HYT4_SHESR</name>
<evidence type="ECO:0000256" key="1">
    <source>
        <dbReference type="SAM" id="MobiDB-lite"/>
    </source>
</evidence>